<evidence type="ECO:0000256" key="4">
    <source>
        <dbReference type="ARBA" id="ARBA00022692"/>
    </source>
</evidence>
<evidence type="ECO:0000313" key="10">
    <source>
        <dbReference type="EMBL" id="CEM45856.1"/>
    </source>
</evidence>
<dbReference type="Pfam" id="PF03650">
    <property type="entry name" value="MPC"/>
    <property type="match status" value="1"/>
</dbReference>
<keyword evidence="6" id="KW-1133">Transmembrane helix</keyword>
<sequence length="139" mass="15467">MAGAAKKSLFAPGIVPFLQKKALELPLPETVKGFLAHPAGPFTIHFWAPTFKWAISIANIMDLNRPVDKLSAPQQTAVAATGIIWSRYSMVIVPKNWNLFSVNVFMAITGSWQLYRVFMWRQYGKQVTLDGLSGTKKEG</sequence>
<evidence type="ECO:0000256" key="7">
    <source>
        <dbReference type="ARBA" id="ARBA00023128"/>
    </source>
</evidence>
<comment type="subcellular location">
    <subcellularLocation>
        <location evidence="1 9">Mitochondrion inner membrane</location>
        <topology evidence="1 9">Multi-pass membrane protein</topology>
    </subcellularLocation>
</comment>
<evidence type="ECO:0000256" key="9">
    <source>
        <dbReference type="RuleBase" id="RU363100"/>
    </source>
</evidence>
<reference evidence="10" key="1">
    <citation type="submission" date="2014-11" db="EMBL/GenBank/DDBJ databases">
        <authorList>
            <person name="Otto D Thomas"/>
            <person name="Naeem Raeece"/>
        </authorList>
    </citation>
    <scope>NUCLEOTIDE SEQUENCE</scope>
</reference>
<organism evidence="10">
    <name type="scientific">Chromera velia CCMP2878</name>
    <dbReference type="NCBI Taxonomy" id="1169474"/>
    <lineage>
        <taxon>Eukaryota</taxon>
        <taxon>Sar</taxon>
        <taxon>Alveolata</taxon>
        <taxon>Colpodellida</taxon>
        <taxon>Chromeraceae</taxon>
        <taxon>Chromera</taxon>
    </lineage>
</organism>
<dbReference type="GO" id="GO:0005743">
    <property type="term" value="C:mitochondrial inner membrane"/>
    <property type="evidence" value="ECO:0007669"/>
    <property type="project" value="UniProtKB-SubCell"/>
</dbReference>
<keyword evidence="4" id="KW-0812">Transmembrane</keyword>
<evidence type="ECO:0000256" key="2">
    <source>
        <dbReference type="ARBA" id="ARBA00006416"/>
    </source>
</evidence>
<keyword evidence="8" id="KW-0472">Membrane</keyword>
<dbReference type="PhylomeDB" id="A0A0G4HNS8"/>
<dbReference type="VEuPathDB" id="CryptoDB:Cvel_29592"/>
<comment type="function">
    <text evidence="9">Mediates the uptake of pyruvate into mitochondria.</text>
</comment>
<accession>A0A0G4HNS8</accession>
<dbReference type="InterPro" id="IPR005336">
    <property type="entry name" value="MPC"/>
</dbReference>
<evidence type="ECO:0000256" key="1">
    <source>
        <dbReference type="ARBA" id="ARBA00004448"/>
    </source>
</evidence>
<dbReference type="AlphaFoldDB" id="A0A0G4HNS8"/>
<comment type="similarity">
    <text evidence="2 9">Belongs to the mitochondrial pyruvate carrier (MPC) (TC 2.A.105) family.</text>
</comment>
<dbReference type="GO" id="GO:0006850">
    <property type="term" value="P:pyruvate import into mitochondria"/>
    <property type="evidence" value="ECO:0007669"/>
    <property type="project" value="InterPro"/>
</dbReference>
<evidence type="ECO:0000256" key="6">
    <source>
        <dbReference type="ARBA" id="ARBA00022989"/>
    </source>
</evidence>
<protein>
    <recommendedName>
        <fullName evidence="9">Mitochondrial pyruvate carrier</fullName>
    </recommendedName>
</protein>
<evidence type="ECO:0000256" key="3">
    <source>
        <dbReference type="ARBA" id="ARBA00022448"/>
    </source>
</evidence>
<evidence type="ECO:0000256" key="8">
    <source>
        <dbReference type="ARBA" id="ARBA00023136"/>
    </source>
</evidence>
<dbReference type="EMBL" id="CDMZ01003304">
    <property type="protein sequence ID" value="CEM45856.1"/>
    <property type="molecule type" value="Genomic_DNA"/>
</dbReference>
<keyword evidence="3 9" id="KW-0813">Transport</keyword>
<proteinExistence type="inferred from homology"/>
<dbReference type="PANTHER" id="PTHR14154">
    <property type="entry name" value="UPF0041 BRAIN PROTEIN 44-RELATED"/>
    <property type="match status" value="1"/>
</dbReference>
<keyword evidence="5 9" id="KW-0999">Mitochondrion inner membrane</keyword>
<name>A0A0G4HNS8_9ALVE</name>
<evidence type="ECO:0000256" key="5">
    <source>
        <dbReference type="ARBA" id="ARBA00022792"/>
    </source>
</evidence>
<gene>
    <name evidence="10" type="ORF">Cvel_29592</name>
</gene>
<keyword evidence="7 9" id="KW-0496">Mitochondrion</keyword>